<dbReference type="InterPro" id="IPR050391">
    <property type="entry name" value="Mito_Metabolite_Transporter"/>
</dbReference>
<evidence type="ECO:0000256" key="6">
    <source>
        <dbReference type="ARBA" id="ARBA00022989"/>
    </source>
</evidence>
<accession>A0ABD2N381</accession>
<comment type="caution">
    <text evidence="10">The sequence shown here is derived from an EMBL/GenBank/DDBJ whole genome shotgun (WGS) entry which is preliminary data.</text>
</comment>
<dbReference type="FunFam" id="1.50.40.10:FF:000077">
    <property type="entry name" value="Mitochondrial dicarboxylate carrier"/>
    <property type="match status" value="1"/>
</dbReference>
<keyword evidence="7 8" id="KW-0472">Membrane</keyword>
<evidence type="ECO:0000256" key="9">
    <source>
        <dbReference type="RuleBase" id="RU000488"/>
    </source>
</evidence>
<dbReference type="PANTHER" id="PTHR45618">
    <property type="entry name" value="MITOCHONDRIAL DICARBOXYLATE CARRIER-RELATED"/>
    <property type="match status" value="1"/>
</dbReference>
<evidence type="ECO:0000256" key="7">
    <source>
        <dbReference type="ARBA" id="ARBA00023136"/>
    </source>
</evidence>
<dbReference type="AlphaFoldDB" id="A0ABD2N381"/>
<evidence type="ECO:0000256" key="8">
    <source>
        <dbReference type="PROSITE-ProRule" id="PRU00282"/>
    </source>
</evidence>
<reference evidence="10 11" key="1">
    <citation type="journal article" date="2021" name="BMC Biol.">
        <title>Horizontally acquired antibacterial genes associated with adaptive radiation of ladybird beetles.</title>
        <authorList>
            <person name="Li H.S."/>
            <person name="Tang X.F."/>
            <person name="Huang Y.H."/>
            <person name="Xu Z.Y."/>
            <person name="Chen M.L."/>
            <person name="Du X.Y."/>
            <person name="Qiu B.Y."/>
            <person name="Chen P.T."/>
            <person name="Zhang W."/>
            <person name="Slipinski A."/>
            <person name="Escalona H.E."/>
            <person name="Waterhouse R.M."/>
            <person name="Zwick A."/>
            <person name="Pang H."/>
        </authorList>
    </citation>
    <scope>NUCLEOTIDE SEQUENCE [LARGE SCALE GENOMIC DNA]</scope>
    <source>
        <strain evidence="10">SYSU2018</strain>
    </source>
</reference>
<dbReference type="Pfam" id="PF00153">
    <property type="entry name" value="Mito_carr"/>
    <property type="match status" value="3"/>
</dbReference>
<dbReference type="SUPFAM" id="SSF103506">
    <property type="entry name" value="Mitochondrial carrier"/>
    <property type="match status" value="1"/>
</dbReference>
<evidence type="ECO:0000313" key="10">
    <source>
        <dbReference type="EMBL" id="KAL3272877.1"/>
    </source>
</evidence>
<name>A0ABD2N381_9CUCU</name>
<proteinExistence type="inferred from homology"/>
<dbReference type="Gene3D" id="1.50.40.10">
    <property type="entry name" value="Mitochondrial carrier domain"/>
    <property type="match status" value="1"/>
</dbReference>
<keyword evidence="5" id="KW-0677">Repeat</keyword>
<keyword evidence="6" id="KW-1133">Transmembrane helix</keyword>
<evidence type="ECO:0000313" key="11">
    <source>
        <dbReference type="Proteomes" id="UP001516400"/>
    </source>
</evidence>
<dbReference type="EMBL" id="JABFTP020000062">
    <property type="protein sequence ID" value="KAL3272877.1"/>
    <property type="molecule type" value="Genomic_DNA"/>
</dbReference>
<evidence type="ECO:0008006" key="12">
    <source>
        <dbReference type="Google" id="ProtNLM"/>
    </source>
</evidence>
<dbReference type="InterPro" id="IPR018108">
    <property type="entry name" value="MCP_transmembrane"/>
</dbReference>
<feature type="repeat" description="Solcar" evidence="8">
    <location>
        <begin position="131"/>
        <end position="222"/>
    </location>
</feature>
<protein>
    <recommendedName>
        <fullName evidence="12">Mitochondrial dicarboxylate carrier</fullName>
    </recommendedName>
</protein>
<evidence type="ECO:0000256" key="1">
    <source>
        <dbReference type="ARBA" id="ARBA00004141"/>
    </source>
</evidence>
<dbReference type="Proteomes" id="UP001516400">
    <property type="component" value="Unassembled WGS sequence"/>
</dbReference>
<dbReference type="InterPro" id="IPR023395">
    <property type="entry name" value="MCP_dom_sf"/>
</dbReference>
<comment type="similarity">
    <text evidence="2 9">Belongs to the mitochondrial carrier (TC 2.A.29) family.</text>
</comment>
<keyword evidence="4 8" id="KW-0812">Transmembrane</keyword>
<evidence type="ECO:0000256" key="2">
    <source>
        <dbReference type="ARBA" id="ARBA00006375"/>
    </source>
</evidence>
<comment type="subcellular location">
    <subcellularLocation>
        <location evidence="1">Membrane</location>
        <topology evidence="1">Multi-pass membrane protein</topology>
    </subcellularLocation>
</comment>
<keyword evidence="3 9" id="KW-0813">Transport</keyword>
<gene>
    <name evidence="10" type="ORF">HHI36_014337</name>
</gene>
<evidence type="ECO:0000256" key="5">
    <source>
        <dbReference type="ARBA" id="ARBA00022737"/>
    </source>
</evidence>
<feature type="repeat" description="Solcar" evidence="8">
    <location>
        <begin position="231"/>
        <end position="315"/>
    </location>
</feature>
<organism evidence="10 11">
    <name type="scientific">Cryptolaemus montrouzieri</name>
    <dbReference type="NCBI Taxonomy" id="559131"/>
    <lineage>
        <taxon>Eukaryota</taxon>
        <taxon>Metazoa</taxon>
        <taxon>Ecdysozoa</taxon>
        <taxon>Arthropoda</taxon>
        <taxon>Hexapoda</taxon>
        <taxon>Insecta</taxon>
        <taxon>Pterygota</taxon>
        <taxon>Neoptera</taxon>
        <taxon>Endopterygota</taxon>
        <taxon>Coleoptera</taxon>
        <taxon>Polyphaga</taxon>
        <taxon>Cucujiformia</taxon>
        <taxon>Coccinelloidea</taxon>
        <taxon>Coccinellidae</taxon>
        <taxon>Scymninae</taxon>
        <taxon>Scymnini</taxon>
        <taxon>Cryptolaemus</taxon>
    </lineage>
</organism>
<keyword evidence="11" id="KW-1185">Reference proteome</keyword>
<evidence type="ECO:0000256" key="4">
    <source>
        <dbReference type="ARBA" id="ARBA00022692"/>
    </source>
</evidence>
<dbReference type="GO" id="GO:0016020">
    <property type="term" value="C:membrane"/>
    <property type="evidence" value="ECO:0007669"/>
    <property type="project" value="UniProtKB-SubCell"/>
</dbReference>
<sequence length="321" mass="35896">MFKENSTILNAIFNDICDVILPKSIVIPHHQTNKMTDQTKQPVRYSRWYFGGLASAGAACFTHPLDLLKVMLQTQQEGKVSAVQLTINIVKNQGVKSLYNGISASFLRQMTYSMTRFGIYEVAKQSIPGDPDFLTKVGIAGLAGAAGGFVGTPADMVNVRMQNDIKLPPEKRRNYKHAFDGLWRVYKDEGVTRLWSGASTATGRAIFMTIGQLSFYDQVKKILIDSPYFEDNSLTHFVSSLTAGAVATTLTQPLDVLKTRAMNAKPGEFKSQWELIRYTARLGPMGFFKGYIPAFVRLAPHTILLFLFLEQLRINFGYIKE</sequence>
<feature type="repeat" description="Solcar" evidence="8">
    <location>
        <begin position="46"/>
        <end position="126"/>
    </location>
</feature>
<dbReference type="PROSITE" id="PS50920">
    <property type="entry name" value="SOLCAR"/>
    <property type="match status" value="3"/>
</dbReference>
<evidence type="ECO:0000256" key="3">
    <source>
        <dbReference type="ARBA" id="ARBA00022448"/>
    </source>
</evidence>